<gene>
    <name evidence="1" type="ORF">AB3N04_01165</name>
</gene>
<sequence>MLLVLSDLSSKDQIPKHLNPEVIFLLGDFKPRRIVHLIDFHFKCPKFGVTGNHDKDDLYLDTNIINISRELHSWNGKSIGGISGVPRYNSKPYGQFDESEVASYLGNLPPNLDYFLAHTNPLIDEQTDNAHRGSESLSEYIHMKKPKHLFHGHLHEPKEYVIGDTLVHSVYLANQY</sequence>
<dbReference type="EMBL" id="CP162550">
    <property type="protein sequence ID" value="XDI35120.1"/>
    <property type="molecule type" value="Genomic_DNA"/>
</dbReference>
<dbReference type="RefSeq" id="WP_368502737.1">
    <property type="nucleotide sequence ID" value="NZ_CP162550.1"/>
</dbReference>
<dbReference type="InterPro" id="IPR029052">
    <property type="entry name" value="Metallo-depent_PP-like"/>
</dbReference>
<keyword evidence="1" id="KW-0614">Plasmid</keyword>
<proteinExistence type="predicted"/>
<reference evidence="1" key="1">
    <citation type="submission" date="2024-07" db="EMBL/GenBank/DDBJ databases">
        <title>Identification and characteristics of an arsenic-resistant bacterial isolate, which belongs to a novel species.</title>
        <authorList>
            <person name="Juszczyk A."/>
            <person name="Kowalczyk A."/>
            <person name="Was K."/>
            <person name="Kosowicz W."/>
            <person name="Budzyn A."/>
            <person name="Latowski D."/>
        </authorList>
    </citation>
    <scope>NUCLEOTIDE SEQUENCE</scope>
    <source>
        <strain evidence="1">As8PL</strain>
        <plasmid evidence="1">unnamed</plasmid>
    </source>
</reference>
<accession>A0AB39BNV4</accession>
<evidence type="ECO:0008006" key="2">
    <source>
        <dbReference type="Google" id="ProtNLM"/>
    </source>
</evidence>
<evidence type="ECO:0000313" key="1">
    <source>
        <dbReference type="EMBL" id="XDI35120.1"/>
    </source>
</evidence>
<geneLocation type="plasmid" evidence="1">
    <name>unnamed</name>
</geneLocation>
<name>A0AB39BNV4_9BACI</name>
<dbReference type="AlphaFoldDB" id="A0AB39BNV4"/>
<organism evidence="1">
    <name type="scientific">Alkalihalophilus sp. As8PL</name>
    <dbReference type="NCBI Taxonomy" id="3237103"/>
    <lineage>
        <taxon>Bacteria</taxon>
        <taxon>Bacillati</taxon>
        <taxon>Bacillota</taxon>
        <taxon>Bacilli</taxon>
        <taxon>Bacillales</taxon>
        <taxon>Bacillaceae</taxon>
        <taxon>Alkalihalophilus</taxon>
    </lineage>
</organism>
<dbReference type="SUPFAM" id="SSF56300">
    <property type="entry name" value="Metallo-dependent phosphatases"/>
    <property type="match status" value="1"/>
</dbReference>
<protein>
    <recommendedName>
        <fullName evidence="2">Calcineurin-like phosphoesterase domain-containing protein</fullName>
    </recommendedName>
</protein>
<dbReference type="Gene3D" id="3.60.21.10">
    <property type="match status" value="1"/>
</dbReference>